<dbReference type="InterPro" id="IPR015168">
    <property type="entry name" value="SsuA/THI5"/>
</dbReference>
<organism evidence="2 3">
    <name type="scientific">Paraburkholderia aspalathi</name>
    <dbReference type="NCBI Taxonomy" id="1324617"/>
    <lineage>
        <taxon>Bacteria</taxon>
        <taxon>Pseudomonadati</taxon>
        <taxon>Pseudomonadota</taxon>
        <taxon>Betaproteobacteria</taxon>
        <taxon>Burkholderiales</taxon>
        <taxon>Burkholderiaceae</taxon>
        <taxon>Paraburkholderia</taxon>
    </lineage>
</organism>
<name>A0ABM8QD53_9BURK</name>
<sequence length="301" mass="33830">MESLVNAKPRIPLHMLLGTYSSTEALKDGTVRSEIVELDFAEVQRPNNAFRRVVRDLEFDVAELAIITFLMAKARGKPLVLLPAVMIGRFQHPYIVYNAERGLLSPHDLKGKRIGMRSYSVTTATWVRGILQNDFGLDLASVKWTTFEEPHVAEFVDPPNVQRAPDDKELLKMLLDGQIDAAIIGDGAKNDPRIKTLFPDPAAEAKAWHERNHAIQINHMIVAKQSLMDTHPEAACEVFRLLEESRRVAAEKGSKTEPAFGLEANRHNIEVAIDYCVDQKLIDRRLTVDELFDDTTRVLGA</sequence>
<proteinExistence type="predicted"/>
<dbReference type="EMBL" id="CAJNAU010000001">
    <property type="protein sequence ID" value="CAE6690639.1"/>
    <property type="molecule type" value="Genomic_DNA"/>
</dbReference>
<comment type="caution">
    <text evidence="2">The sequence shown here is derived from an EMBL/GenBank/DDBJ whole genome shotgun (WGS) entry which is preliminary data.</text>
</comment>
<dbReference type="Proteomes" id="UP000674425">
    <property type="component" value="Unassembled WGS sequence"/>
</dbReference>
<dbReference type="SUPFAM" id="SSF53850">
    <property type="entry name" value="Periplasmic binding protein-like II"/>
    <property type="match status" value="1"/>
</dbReference>
<protein>
    <recommendedName>
        <fullName evidence="1">SsuA/THI5-like domain-containing protein</fullName>
    </recommendedName>
</protein>
<gene>
    <name evidence="2" type="ORF">R69658_00020</name>
</gene>
<keyword evidence="3" id="KW-1185">Reference proteome</keyword>
<accession>A0ABM8QD53</accession>
<reference evidence="2 3" key="1">
    <citation type="submission" date="2021-02" db="EMBL/GenBank/DDBJ databases">
        <authorList>
            <person name="Vanwijnsberghe S."/>
        </authorList>
    </citation>
    <scope>NUCLEOTIDE SEQUENCE [LARGE SCALE GENOMIC DNA]</scope>
    <source>
        <strain evidence="2 3">R-69658</strain>
    </source>
</reference>
<dbReference type="Gene3D" id="3.40.190.10">
    <property type="entry name" value="Periplasmic binding protein-like II"/>
    <property type="match status" value="1"/>
</dbReference>
<evidence type="ECO:0000259" key="1">
    <source>
        <dbReference type="Pfam" id="PF09084"/>
    </source>
</evidence>
<evidence type="ECO:0000313" key="3">
    <source>
        <dbReference type="Proteomes" id="UP000674425"/>
    </source>
</evidence>
<evidence type="ECO:0000313" key="2">
    <source>
        <dbReference type="EMBL" id="CAE6690639.1"/>
    </source>
</evidence>
<feature type="domain" description="SsuA/THI5-like" evidence="1">
    <location>
        <begin position="60"/>
        <end position="143"/>
    </location>
</feature>
<dbReference type="Pfam" id="PF09084">
    <property type="entry name" value="NMT1"/>
    <property type="match status" value="1"/>
</dbReference>